<sequence>MDIYEGLNACPNLERYSDDPIYHTRAVEQQTGIRSNTLRVWERRYNFLNPKRAGNDYRLYSERDVILLRWLKERIDQGMSISEAINLFDHLSKAQQQKVFTTPLKESFIFQVASPQPPTPARASKEETREPQEEPPPRREEEHNVSELIQETALSIADEIVQVAKKRLLNAFRELNDAEAQMILTPLLITYPLEQVCVDLITPTLWEIGELWAAQEITVTIEHFASNFFRGLLTNLFHAAPRPGNVPLILVSCAPGEPHEIPALMLALTLRLHNMRVAYLGQSIESEGLLQAIQQLQPGIVCVSLTIAAHMGNLTSLARQIQKLTTSRPHFIFGGQAFLNYPLFVEEIPGTYLHGTMESIVQQIQSFYT</sequence>
<dbReference type="PANTHER" id="PTHR30204">
    <property type="entry name" value="REDOX-CYCLING DRUG-SENSING TRANSCRIPTIONAL ACTIVATOR SOXR"/>
    <property type="match status" value="1"/>
</dbReference>
<evidence type="ECO:0000313" key="8">
    <source>
        <dbReference type="Proteomes" id="UP000612362"/>
    </source>
</evidence>
<dbReference type="Pfam" id="PF02607">
    <property type="entry name" value="B12-binding_2"/>
    <property type="match status" value="1"/>
</dbReference>
<dbReference type="GO" id="GO:0046872">
    <property type="term" value="F:metal ion binding"/>
    <property type="evidence" value="ECO:0007669"/>
    <property type="project" value="InterPro"/>
</dbReference>
<dbReference type="InterPro" id="IPR000551">
    <property type="entry name" value="MerR-type_HTH_dom"/>
</dbReference>
<feature type="domain" description="B12-binding" evidence="6">
    <location>
        <begin position="246"/>
        <end position="369"/>
    </location>
</feature>
<feature type="domain" description="HTH merR-type" evidence="5">
    <location>
        <begin position="31"/>
        <end position="90"/>
    </location>
</feature>
<evidence type="ECO:0000259" key="6">
    <source>
        <dbReference type="PROSITE" id="PS51332"/>
    </source>
</evidence>
<keyword evidence="8" id="KW-1185">Reference proteome</keyword>
<evidence type="ECO:0008006" key="9">
    <source>
        <dbReference type="Google" id="ProtNLM"/>
    </source>
</evidence>
<evidence type="ECO:0000256" key="3">
    <source>
        <dbReference type="ARBA" id="ARBA00023163"/>
    </source>
</evidence>
<dbReference type="GO" id="GO:0003700">
    <property type="term" value="F:DNA-binding transcription factor activity"/>
    <property type="evidence" value="ECO:0007669"/>
    <property type="project" value="InterPro"/>
</dbReference>
<evidence type="ECO:0000313" key="7">
    <source>
        <dbReference type="EMBL" id="GHO44636.1"/>
    </source>
</evidence>
<feature type="compositionally biased region" description="Basic and acidic residues" evidence="4">
    <location>
        <begin position="123"/>
        <end position="144"/>
    </location>
</feature>
<dbReference type="RefSeq" id="WP_220194016.1">
    <property type="nucleotide sequence ID" value="NZ_BNJF01000001.1"/>
</dbReference>
<dbReference type="Gene3D" id="1.10.1660.10">
    <property type="match status" value="1"/>
</dbReference>
<reference evidence="7" key="1">
    <citation type="submission" date="2020-10" db="EMBL/GenBank/DDBJ databases">
        <title>Taxonomic study of unclassified bacteria belonging to the class Ktedonobacteria.</title>
        <authorList>
            <person name="Yabe S."/>
            <person name="Wang C.M."/>
            <person name="Zheng Y."/>
            <person name="Sakai Y."/>
            <person name="Cavaletti L."/>
            <person name="Monciardini P."/>
            <person name="Donadio S."/>
        </authorList>
    </citation>
    <scope>NUCLEOTIDE SEQUENCE</scope>
    <source>
        <strain evidence="7">SOSP1-1</strain>
    </source>
</reference>
<keyword evidence="1" id="KW-0805">Transcription regulation</keyword>
<dbReference type="SUPFAM" id="SSF46955">
    <property type="entry name" value="Putative DNA-binding domain"/>
    <property type="match status" value="1"/>
</dbReference>
<evidence type="ECO:0000256" key="4">
    <source>
        <dbReference type="SAM" id="MobiDB-lite"/>
    </source>
</evidence>
<protein>
    <recommendedName>
        <fullName evidence="9">MerR family transcriptional regulator</fullName>
    </recommendedName>
</protein>
<dbReference type="PROSITE" id="PS50937">
    <property type="entry name" value="HTH_MERR_2"/>
    <property type="match status" value="1"/>
</dbReference>
<dbReference type="Gene3D" id="1.10.1240.10">
    <property type="entry name" value="Methionine synthase domain"/>
    <property type="match status" value="1"/>
</dbReference>
<dbReference type="Pfam" id="PF02310">
    <property type="entry name" value="B12-binding"/>
    <property type="match status" value="1"/>
</dbReference>
<dbReference type="InterPro" id="IPR009061">
    <property type="entry name" value="DNA-bd_dom_put_sf"/>
</dbReference>
<dbReference type="CDD" id="cd01104">
    <property type="entry name" value="HTH_MlrA-CarA"/>
    <property type="match status" value="1"/>
</dbReference>
<evidence type="ECO:0000256" key="2">
    <source>
        <dbReference type="ARBA" id="ARBA00023125"/>
    </source>
</evidence>
<dbReference type="PROSITE" id="PS51332">
    <property type="entry name" value="B12_BINDING"/>
    <property type="match status" value="1"/>
</dbReference>
<dbReference type="InterPro" id="IPR036724">
    <property type="entry name" value="Cobalamin-bd_sf"/>
</dbReference>
<evidence type="ECO:0000259" key="5">
    <source>
        <dbReference type="PROSITE" id="PS50937"/>
    </source>
</evidence>
<evidence type="ECO:0000256" key="1">
    <source>
        <dbReference type="ARBA" id="ARBA00023015"/>
    </source>
</evidence>
<dbReference type="InterPro" id="IPR006158">
    <property type="entry name" value="Cobalamin-bd"/>
</dbReference>
<organism evidence="7 8">
    <name type="scientific">Ktedonospora formicarum</name>
    <dbReference type="NCBI Taxonomy" id="2778364"/>
    <lineage>
        <taxon>Bacteria</taxon>
        <taxon>Bacillati</taxon>
        <taxon>Chloroflexota</taxon>
        <taxon>Ktedonobacteria</taxon>
        <taxon>Ktedonobacterales</taxon>
        <taxon>Ktedonobacteraceae</taxon>
        <taxon>Ktedonospora</taxon>
    </lineage>
</organism>
<keyword evidence="3" id="KW-0804">Transcription</keyword>
<gene>
    <name evidence="7" type="ORF">KSX_27990</name>
</gene>
<dbReference type="AlphaFoldDB" id="A0A8J3MS96"/>
<dbReference type="CDD" id="cd02065">
    <property type="entry name" value="B12-binding_like"/>
    <property type="match status" value="1"/>
</dbReference>
<comment type="caution">
    <text evidence="7">The sequence shown here is derived from an EMBL/GenBank/DDBJ whole genome shotgun (WGS) entry which is preliminary data.</text>
</comment>
<name>A0A8J3MS96_9CHLR</name>
<dbReference type="InterPro" id="IPR047057">
    <property type="entry name" value="MerR_fam"/>
</dbReference>
<dbReference type="Proteomes" id="UP000612362">
    <property type="component" value="Unassembled WGS sequence"/>
</dbReference>
<dbReference type="EMBL" id="BNJF01000001">
    <property type="protein sequence ID" value="GHO44636.1"/>
    <property type="molecule type" value="Genomic_DNA"/>
</dbReference>
<dbReference type="InterPro" id="IPR036594">
    <property type="entry name" value="Meth_synthase_dom"/>
</dbReference>
<accession>A0A8J3MS96</accession>
<dbReference type="GO" id="GO:0003677">
    <property type="term" value="F:DNA binding"/>
    <property type="evidence" value="ECO:0007669"/>
    <property type="project" value="UniProtKB-KW"/>
</dbReference>
<dbReference type="Pfam" id="PF13411">
    <property type="entry name" value="MerR_1"/>
    <property type="match status" value="1"/>
</dbReference>
<keyword evidence="2" id="KW-0238">DNA-binding</keyword>
<dbReference type="PANTHER" id="PTHR30204:SF67">
    <property type="entry name" value="HTH-TYPE TRANSCRIPTIONAL REGULATOR MLRA-RELATED"/>
    <property type="match status" value="1"/>
</dbReference>
<dbReference type="InterPro" id="IPR003759">
    <property type="entry name" value="Cbl-bd_cap"/>
</dbReference>
<dbReference type="GO" id="GO:0031419">
    <property type="term" value="F:cobalamin binding"/>
    <property type="evidence" value="ECO:0007669"/>
    <property type="project" value="InterPro"/>
</dbReference>
<dbReference type="SMART" id="SM00422">
    <property type="entry name" value="HTH_MERR"/>
    <property type="match status" value="1"/>
</dbReference>
<dbReference type="SUPFAM" id="SSF52242">
    <property type="entry name" value="Cobalamin (vitamin B12)-binding domain"/>
    <property type="match status" value="1"/>
</dbReference>
<proteinExistence type="predicted"/>
<dbReference type="Gene3D" id="3.40.50.280">
    <property type="entry name" value="Cobalamin-binding domain"/>
    <property type="match status" value="1"/>
</dbReference>
<feature type="region of interest" description="Disordered" evidence="4">
    <location>
        <begin position="111"/>
        <end position="144"/>
    </location>
</feature>